<dbReference type="SUPFAM" id="SSF103473">
    <property type="entry name" value="MFS general substrate transporter"/>
    <property type="match status" value="1"/>
</dbReference>
<feature type="non-terminal residue" evidence="9">
    <location>
        <position position="119"/>
    </location>
</feature>
<dbReference type="PROSITE" id="PS50850">
    <property type="entry name" value="MFS"/>
    <property type="match status" value="1"/>
</dbReference>
<evidence type="ECO:0000256" key="5">
    <source>
        <dbReference type="ARBA" id="ARBA00022989"/>
    </source>
</evidence>
<dbReference type="PANTHER" id="PTHR23517">
    <property type="entry name" value="RESISTANCE PROTEIN MDTM, PUTATIVE-RELATED-RELATED"/>
    <property type="match status" value="1"/>
</dbReference>
<keyword evidence="3" id="KW-1003">Cell membrane</keyword>
<dbReference type="Gene3D" id="1.20.1250.20">
    <property type="entry name" value="MFS general substrate transporter like domains"/>
    <property type="match status" value="1"/>
</dbReference>
<evidence type="ECO:0000256" key="1">
    <source>
        <dbReference type="ARBA" id="ARBA00004651"/>
    </source>
</evidence>
<dbReference type="Pfam" id="PF07690">
    <property type="entry name" value="MFS_1"/>
    <property type="match status" value="1"/>
</dbReference>
<sequence length="119" mass="13561">MNFLTKIRQSLFIEQNVSILSLTVLFVLIAFFSWYPILPIYLRELGANDFQVGFSYTLLALSYTLMQFLGGILSDRFGRKLLIVIPSFLFPLIYILAGNSSRWTTLILFLIIANSLSAL</sequence>
<dbReference type="GO" id="GO:0005886">
    <property type="term" value="C:plasma membrane"/>
    <property type="evidence" value="ECO:0007669"/>
    <property type="project" value="UniProtKB-SubCell"/>
</dbReference>
<evidence type="ECO:0000256" key="3">
    <source>
        <dbReference type="ARBA" id="ARBA00022475"/>
    </source>
</evidence>
<evidence type="ECO:0000256" key="2">
    <source>
        <dbReference type="ARBA" id="ARBA00022448"/>
    </source>
</evidence>
<feature type="transmembrane region" description="Helical" evidence="7">
    <location>
        <begin position="81"/>
        <end position="97"/>
    </location>
</feature>
<organism evidence="9">
    <name type="scientific">marine sediment metagenome</name>
    <dbReference type="NCBI Taxonomy" id="412755"/>
    <lineage>
        <taxon>unclassified sequences</taxon>
        <taxon>metagenomes</taxon>
        <taxon>ecological metagenomes</taxon>
    </lineage>
</organism>
<dbReference type="InterPro" id="IPR005829">
    <property type="entry name" value="Sugar_transporter_CS"/>
</dbReference>
<feature type="transmembrane region" description="Helical" evidence="7">
    <location>
        <begin position="20"/>
        <end position="42"/>
    </location>
</feature>
<evidence type="ECO:0000256" key="4">
    <source>
        <dbReference type="ARBA" id="ARBA00022692"/>
    </source>
</evidence>
<comment type="subcellular location">
    <subcellularLocation>
        <location evidence="1">Cell membrane</location>
        <topology evidence="1">Multi-pass membrane protein</topology>
    </subcellularLocation>
</comment>
<name>X1LPN6_9ZZZZ</name>
<evidence type="ECO:0000313" key="9">
    <source>
        <dbReference type="EMBL" id="GAI21038.1"/>
    </source>
</evidence>
<dbReference type="InterPro" id="IPR020846">
    <property type="entry name" value="MFS_dom"/>
</dbReference>
<comment type="caution">
    <text evidence="9">The sequence shown here is derived from an EMBL/GenBank/DDBJ whole genome shotgun (WGS) entry which is preliminary data.</text>
</comment>
<dbReference type="GO" id="GO:0022857">
    <property type="term" value="F:transmembrane transporter activity"/>
    <property type="evidence" value="ECO:0007669"/>
    <property type="project" value="InterPro"/>
</dbReference>
<dbReference type="InterPro" id="IPR011701">
    <property type="entry name" value="MFS"/>
</dbReference>
<feature type="domain" description="Major facilitator superfamily (MFS) profile" evidence="8">
    <location>
        <begin position="1"/>
        <end position="119"/>
    </location>
</feature>
<dbReference type="InterPro" id="IPR050171">
    <property type="entry name" value="MFS_Transporters"/>
</dbReference>
<dbReference type="PROSITE" id="PS00216">
    <property type="entry name" value="SUGAR_TRANSPORT_1"/>
    <property type="match status" value="1"/>
</dbReference>
<evidence type="ECO:0000259" key="8">
    <source>
        <dbReference type="PROSITE" id="PS50850"/>
    </source>
</evidence>
<proteinExistence type="predicted"/>
<protein>
    <recommendedName>
        <fullName evidence="8">Major facilitator superfamily (MFS) profile domain-containing protein</fullName>
    </recommendedName>
</protein>
<feature type="transmembrane region" description="Helical" evidence="7">
    <location>
        <begin position="54"/>
        <end position="74"/>
    </location>
</feature>
<keyword evidence="5 7" id="KW-1133">Transmembrane helix</keyword>
<keyword evidence="4 7" id="KW-0812">Transmembrane</keyword>
<keyword evidence="2" id="KW-0813">Transport</keyword>
<dbReference type="PANTHER" id="PTHR23517:SF2">
    <property type="entry name" value="MULTIDRUG RESISTANCE PROTEIN MDTH"/>
    <property type="match status" value="1"/>
</dbReference>
<keyword evidence="6 7" id="KW-0472">Membrane</keyword>
<dbReference type="InterPro" id="IPR036259">
    <property type="entry name" value="MFS_trans_sf"/>
</dbReference>
<dbReference type="AlphaFoldDB" id="X1LPN6"/>
<reference evidence="9" key="1">
    <citation type="journal article" date="2014" name="Front. Microbiol.">
        <title>High frequency of phylogenetically diverse reductive dehalogenase-homologous genes in deep subseafloor sedimentary metagenomes.</title>
        <authorList>
            <person name="Kawai M."/>
            <person name="Futagami T."/>
            <person name="Toyoda A."/>
            <person name="Takaki Y."/>
            <person name="Nishi S."/>
            <person name="Hori S."/>
            <person name="Arai W."/>
            <person name="Tsubouchi T."/>
            <person name="Morono Y."/>
            <person name="Uchiyama I."/>
            <person name="Ito T."/>
            <person name="Fujiyama A."/>
            <person name="Inagaki F."/>
            <person name="Takami H."/>
        </authorList>
    </citation>
    <scope>NUCLEOTIDE SEQUENCE</scope>
    <source>
        <strain evidence="9">Expedition CK06-06</strain>
    </source>
</reference>
<gene>
    <name evidence="9" type="ORF">S06H3_33326</name>
</gene>
<evidence type="ECO:0000256" key="6">
    <source>
        <dbReference type="ARBA" id="ARBA00023136"/>
    </source>
</evidence>
<dbReference type="EMBL" id="BARV01019881">
    <property type="protein sequence ID" value="GAI21038.1"/>
    <property type="molecule type" value="Genomic_DNA"/>
</dbReference>
<evidence type="ECO:0000256" key="7">
    <source>
        <dbReference type="SAM" id="Phobius"/>
    </source>
</evidence>
<accession>X1LPN6</accession>